<organism evidence="2 3">
    <name type="scientific">Leersia perrieri</name>
    <dbReference type="NCBI Taxonomy" id="77586"/>
    <lineage>
        <taxon>Eukaryota</taxon>
        <taxon>Viridiplantae</taxon>
        <taxon>Streptophyta</taxon>
        <taxon>Embryophyta</taxon>
        <taxon>Tracheophyta</taxon>
        <taxon>Spermatophyta</taxon>
        <taxon>Magnoliopsida</taxon>
        <taxon>Liliopsida</taxon>
        <taxon>Poales</taxon>
        <taxon>Poaceae</taxon>
        <taxon>BOP clade</taxon>
        <taxon>Oryzoideae</taxon>
        <taxon>Oryzeae</taxon>
        <taxon>Oryzinae</taxon>
        <taxon>Leersia</taxon>
    </lineage>
</organism>
<dbReference type="AlphaFoldDB" id="A0A0D9W4R9"/>
<reference evidence="2 3" key="1">
    <citation type="submission" date="2012-08" db="EMBL/GenBank/DDBJ databases">
        <title>Oryza genome evolution.</title>
        <authorList>
            <person name="Wing R.A."/>
        </authorList>
    </citation>
    <scope>NUCLEOTIDE SEQUENCE</scope>
</reference>
<dbReference type="Gramene" id="LPERR04G08860.1">
    <property type="protein sequence ID" value="LPERR04G08860.1"/>
    <property type="gene ID" value="LPERR04G08860"/>
</dbReference>
<feature type="compositionally biased region" description="Low complexity" evidence="1">
    <location>
        <begin position="1"/>
        <end position="10"/>
    </location>
</feature>
<evidence type="ECO:0000256" key="1">
    <source>
        <dbReference type="SAM" id="MobiDB-lite"/>
    </source>
</evidence>
<reference evidence="3" key="2">
    <citation type="submission" date="2013-12" db="EMBL/GenBank/DDBJ databases">
        <authorList>
            <person name="Yu Y."/>
            <person name="Lee S."/>
            <person name="de Baynast K."/>
            <person name="Wissotski M."/>
            <person name="Liu L."/>
            <person name="Talag J."/>
            <person name="Goicoechea J."/>
            <person name="Angelova A."/>
            <person name="Jetty R."/>
            <person name="Kudrna D."/>
            <person name="Golser W."/>
            <person name="Rivera L."/>
            <person name="Zhang J."/>
            <person name="Wing R."/>
        </authorList>
    </citation>
    <scope>NUCLEOTIDE SEQUENCE</scope>
</reference>
<name>A0A0D9W4R9_9ORYZ</name>
<evidence type="ECO:0000313" key="2">
    <source>
        <dbReference type="EnsemblPlants" id="LPERR04G08860.1"/>
    </source>
</evidence>
<sequence>MLVSHSQPLLSHHHHNLHVRRVDNNGSDDDEYLSSGSGGDLRLPPITSRRPHSYDDLVQLSARNDDVDHIDAFFKRCHTTPGYVSFEDVIDSEEFREGSSRRCRPEAGISDPLVRATSRLYARGHPGHRRRKSPGPLGTRRGGVMYRFVKKYVCPCLAFVPAIFGKTG</sequence>
<dbReference type="Proteomes" id="UP000032180">
    <property type="component" value="Chromosome 4"/>
</dbReference>
<proteinExistence type="predicted"/>
<feature type="region of interest" description="Disordered" evidence="1">
    <location>
        <begin position="1"/>
        <end position="50"/>
    </location>
</feature>
<evidence type="ECO:0000313" key="3">
    <source>
        <dbReference type="Proteomes" id="UP000032180"/>
    </source>
</evidence>
<reference evidence="2" key="3">
    <citation type="submission" date="2015-04" db="UniProtKB">
        <authorList>
            <consortium name="EnsemblPlants"/>
        </authorList>
    </citation>
    <scope>IDENTIFICATION</scope>
</reference>
<accession>A0A0D9W4R9</accession>
<keyword evidence="3" id="KW-1185">Reference proteome</keyword>
<dbReference type="eggNOG" id="ENOG502R3P7">
    <property type="taxonomic scope" value="Eukaryota"/>
</dbReference>
<dbReference type="HOGENOM" id="CLU_1588837_0_0_1"/>
<dbReference type="EnsemblPlants" id="LPERR04G08860.1">
    <property type="protein sequence ID" value="LPERR04G08860.1"/>
    <property type="gene ID" value="LPERR04G08860"/>
</dbReference>
<protein>
    <submittedName>
        <fullName evidence="2">Uncharacterized protein</fullName>
    </submittedName>
</protein>